<organism evidence="2 3">
    <name type="scientific">Anaeramoeba flamelloides</name>
    <dbReference type="NCBI Taxonomy" id="1746091"/>
    <lineage>
        <taxon>Eukaryota</taxon>
        <taxon>Metamonada</taxon>
        <taxon>Anaeramoebidae</taxon>
        <taxon>Anaeramoeba</taxon>
    </lineage>
</organism>
<keyword evidence="2" id="KW-0346">Stress response</keyword>
<evidence type="ECO:0000256" key="1">
    <source>
        <dbReference type="SAM" id="MobiDB-lite"/>
    </source>
</evidence>
<accession>A0ABQ8XS39</accession>
<evidence type="ECO:0000313" key="2">
    <source>
        <dbReference type="EMBL" id="KAJ6234767.1"/>
    </source>
</evidence>
<dbReference type="Proteomes" id="UP001150062">
    <property type="component" value="Unassembled WGS sequence"/>
</dbReference>
<dbReference type="EMBL" id="JAOAOG010000269">
    <property type="protein sequence ID" value="KAJ6234767.1"/>
    <property type="molecule type" value="Genomic_DNA"/>
</dbReference>
<feature type="compositionally biased region" description="Basic and acidic residues" evidence="1">
    <location>
        <begin position="388"/>
        <end position="453"/>
    </location>
</feature>
<keyword evidence="3" id="KW-1185">Reference proteome</keyword>
<evidence type="ECO:0000313" key="3">
    <source>
        <dbReference type="Proteomes" id="UP001150062"/>
    </source>
</evidence>
<reference evidence="2" key="1">
    <citation type="submission" date="2022-08" db="EMBL/GenBank/DDBJ databases">
        <title>Novel sulfate-reducing endosymbionts in the free-living metamonad Anaeramoeba.</title>
        <authorList>
            <person name="Jerlstrom-Hultqvist J."/>
            <person name="Cepicka I."/>
            <person name="Gallot-Lavallee L."/>
            <person name="Salas-Leiva D."/>
            <person name="Curtis B.A."/>
            <person name="Zahonova K."/>
            <person name="Pipaliya S."/>
            <person name="Dacks J."/>
            <person name="Roger A.J."/>
        </authorList>
    </citation>
    <scope>NUCLEOTIDE SEQUENCE</scope>
    <source>
        <strain evidence="2">Schooner1</strain>
    </source>
</reference>
<dbReference type="PROSITE" id="PS51257">
    <property type="entry name" value="PROKAR_LIPOPROTEIN"/>
    <property type="match status" value="1"/>
</dbReference>
<feature type="compositionally biased region" description="Basic and acidic residues" evidence="1">
    <location>
        <begin position="325"/>
        <end position="374"/>
    </location>
</feature>
<name>A0ABQ8XS39_9EUKA</name>
<feature type="region of interest" description="Disordered" evidence="1">
    <location>
        <begin position="322"/>
        <end position="453"/>
    </location>
</feature>
<feature type="compositionally biased region" description="Acidic residues" evidence="1">
    <location>
        <begin position="375"/>
        <end position="387"/>
    </location>
</feature>
<comment type="caution">
    <text evidence="2">The sequence shown here is derived from an EMBL/GenBank/DDBJ whole genome shotgun (WGS) entry which is preliminary data.</text>
</comment>
<gene>
    <name evidence="2" type="ORF">M0813_29360</name>
</gene>
<protein>
    <submittedName>
        <fullName evidence="2">Heat shock protein</fullName>
    </submittedName>
</protein>
<proteinExistence type="predicted"/>
<sequence length="453" mass="54035">MNIFQKSPEDYVLFYTQTNKSQYSNGGVSSCTLNALEATFQILWNQNSAGLNKKILDDILLVGSHYKPSTHRSFEEIFLSFSRYQKYTKVLFTKQFLTKQIPQMINYSRQYSIKNNLNRCGVVITKPPETVSVVLLNSKIELGEKEIKSIIFDSHRRKDHSGAAFIFFESDRKLVSYLKQLFPSIKLNDMDLMQYEMLNSLEVNLVSLTDEGENSKSIDVNYQLLKHEMRNTEGFVPSMKDFKNEILNEFPKNARKWIKVLNSENQLLFQQIANFNKIFEQQQKKNQQFQRELDLNQQMITEKNNLIQVLCKQIEKKEKKKRRKKEQEQEQEQKQKQEKQKKNEKEKGVEKEVEKGKKNEEKQEKEQEKGKKIEEEEEEDNDVDEKGEEEKQEKEKQEKEKQEKEKQEKQEKQEKEKEKKDKQEHENIETLEENKEIEIENEKDKDKDQNEIL</sequence>